<proteinExistence type="predicted"/>
<feature type="compositionally biased region" description="Acidic residues" evidence="1">
    <location>
        <begin position="116"/>
        <end position="128"/>
    </location>
</feature>
<sequence>MSAQFKIITPQITAGGSIKWKGQGNLSLLMAVNRTKIVGNITPTEWTAITIMLGLDASYAERVANHFNKHMKPPAHKKYISHNRRGASGRAKGKGKKAITQAEEDEGLEDVMGCADESEDESEDEGEAGADGGAATKHKAPEPVIKEEEAAEGVEAEKEVETV</sequence>
<organism evidence="2 3">
    <name type="scientific">Extremus antarcticus</name>
    <dbReference type="NCBI Taxonomy" id="702011"/>
    <lineage>
        <taxon>Eukaryota</taxon>
        <taxon>Fungi</taxon>
        <taxon>Dikarya</taxon>
        <taxon>Ascomycota</taxon>
        <taxon>Pezizomycotina</taxon>
        <taxon>Dothideomycetes</taxon>
        <taxon>Dothideomycetidae</taxon>
        <taxon>Mycosphaerellales</taxon>
        <taxon>Extremaceae</taxon>
        <taxon>Extremus</taxon>
    </lineage>
</organism>
<comment type="caution">
    <text evidence="2">The sequence shown here is derived from an EMBL/GenBank/DDBJ whole genome shotgun (WGS) entry which is preliminary data.</text>
</comment>
<keyword evidence="3" id="KW-1185">Reference proteome</keyword>
<dbReference type="EMBL" id="JAWDJX010000009">
    <property type="protein sequence ID" value="KAK3055363.1"/>
    <property type="molecule type" value="Genomic_DNA"/>
</dbReference>
<gene>
    <name evidence="2" type="ORF">LTR09_003917</name>
</gene>
<evidence type="ECO:0000313" key="2">
    <source>
        <dbReference type="EMBL" id="KAK3055363.1"/>
    </source>
</evidence>
<name>A0AAJ0GD61_9PEZI</name>
<dbReference type="Proteomes" id="UP001271007">
    <property type="component" value="Unassembled WGS sequence"/>
</dbReference>
<reference evidence="2" key="1">
    <citation type="submission" date="2023-04" db="EMBL/GenBank/DDBJ databases">
        <title>Black Yeasts Isolated from many extreme environments.</title>
        <authorList>
            <person name="Coleine C."/>
            <person name="Stajich J.E."/>
            <person name="Selbmann L."/>
        </authorList>
    </citation>
    <scope>NUCLEOTIDE SEQUENCE</scope>
    <source>
        <strain evidence="2">CCFEE 5312</strain>
    </source>
</reference>
<protein>
    <submittedName>
        <fullName evidence="2">Uncharacterized protein</fullName>
    </submittedName>
</protein>
<accession>A0AAJ0GD61</accession>
<evidence type="ECO:0000256" key="1">
    <source>
        <dbReference type="SAM" id="MobiDB-lite"/>
    </source>
</evidence>
<feature type="compositionally biased region" description="Basic residues" evidence="1">
    <location>
        <begin position="72"/>
        <end position="97"/>
    </location>
</feature>
<evidence type="ECO:0000313" key="3">
    <source>
        <dbReference type="Proteomes" id="UP001271007"/>
    </source>
</evidence>
<dbReference type="AlphaFoldDB" id="A0AAJ0GD61"/>
<feature type="region of interest" description="Disordered" evidence="1">
    <location>
        <begin position="72"/>
        <end position="163"/>
    </location>
</feature>
<feature type="compositionally biased region" description="Basic and acidic residues" evidence="1">
    <location>
        <begin position="139"/>
        <end position="148"/>
    </location>
</feature>